<accession>F6DU20</accession>
<sequence>MRIFLVVFGLIVFLCFAFAGGYFIADQIIGNSPTKNSEPLPKEQSTEIKQPEQPKEAPEQRQETQGELPREENSPQPTTKALDEELLLDASAFSYTVIPSKNNQPAVTYSSEELRFNP</sequence>
<reference evidence="2 3" key="2">
    <citation type="journal article" date="2012" name="Stand. Genomic Sci.">
        <title>Complete genome sequence of the sulfate-reducing firmicute Desulfotomaculum ruminis type strain (DL(T)).</title>
        <authorList>
            <person name="Spring S."/>
            <person name="Visser M."/>
            <person name="Lu M."/>
            <person name="Copeland A."/>
            <person name="Lapidus A."/>
            <person name="Lucas S."/>
            <person name="Cheng J.F."/>
            <person name="Han C."/>
            <person name="Tapia R."/>
            <person name="Goodwin L.A."/>
            <person name="Pitluck S."/>
            <person name="Ivanova N."/>
            <person name="Land M."/>
            <person name="Hauser L."/>
            <person name="Larimer F."/>
            <person name="Rohde M."/>
            <person name="Goker M."/>
            <person name="Detter J.C."/>
            <person name="Kyrpides N.C."/>
            <person name="Woyke T."/>
            <person name="Schaap P.J."/>
            <person name="Plugge C.M."/>
            <person name="Muyzer G."/>
            <person name="Kuever J."/>
            <person name="Pereira I.A."/>
            <person name="Parshina S.N."/>
            <person name="Bernier-Latmani R."/>
            <person name="Stams A.J."/>
            <person name="Klenk H.P."/>
        </authorList>
    </citation>
    <scope>NUCLEOTIDE SEQUENCE [LARGE SCALE GENOMIC DNA]</scope>
    <source>
        <strain evidence="3">ATCC 23193 / DSM 2154 / NCIB 8452 / DL</strain>
    </source>
</reference>
<dbReference type="EMBL" id="CP002780">
    <property type="protein sequence ID" value="AEG60095.1"/>
    <property type="molecule type" value="Genomic_DNA"/>
</dbReference>
<evidence type="ECO:0000313" key="3">
    <source>
        <dbReference type="Proteomes" id="UP000009234"/>
    </source>
</evidence>
<name>F6DU20_DESRL</name>
<dbReference type="HOGENOM" id="CLU_2069323_0_0_9"/>
<protein>
    <submittedName>
        <fullName evidence="2">Uncharacterized protein</fullName>
    </submittedName>
</protein>
<organism evidence="2 3">
    <name type="scientific">Desulforamulus ruminis (strain ATCC 23193 / DSM 2154 / NCIMB 8452 / DL)</name>
    <name type="common">Desulfotomaculum ruminis</name>
    <dbReference type="NCBI Taxonomy" id="696281"/>
    <lineage>
        <taxon>Bacteria</taxon>
        <taxon>Bacillati</taxon>
        <taxon>Bacillota</taxon>
        <taxon>Clostridia</taxon>
        <taxon>Eubacteriales</taxon>
        <taxon>Peptococcaceae</taxon>
        <taxon>Desulforamulus</taxon>
    </lineage>
</organism>
<evidence type="ECO:0000313" key="2">
    <source>
        <dbReference type="EMBL" id="AEG60095.1"/>
    </source>
</evidence>
<feature type="compositionally biased region" description="Basic and acidic residues" evidence="1">
    <location>
        <begin position="40"/>
        <end position="73"/>
    </location>
</feature>
<dbReference type="RefSeq" id="WP_013841859.1">
    <property type="nucleotide sequence ID" value="NC_015589.1"/>
</dbReference>
<dbReference type="KEGG" id="dru:Desru_1833"/>
<feature type="region of interest" description="Disordered" evidence="1">
    <location>
        <begin position="33"/>
        <end position="83"/>
    </location>
</feature>
<reference evidence="3" key="1">
    <citation type="submission" date="2011-05" db="EMBL/GenBank/DDBJ databases">
        <title>Complete sequence of Desulfotomaculum ruminis DSM 2154.</title>
        <authorList>
            <person name="Lucas S."/>
            <person name="Copeland A."/>
            <person name="Lapidus A."/>
            <person name="Cheng J.-F."/>
            <person name="Goodwin L."/>
            <person name="Pitluck S."/>
            <person name="Lu M."/>
            <person name="Detter J.C."/>
            <person name="Han C."/>
            <person name="Tapia R."/>
            <person name="Land M."/>
            <person name="Hauser L."/>
            <person name="Kyrpides N."/>
            <person name="Ivanova N."/>
            <person name="Mikhailova N."/>
            <person name="Pagani I."/>
            <person name="Stams A.J.M."/>
            <person name="Plugge C.M."/>
            <person name="Muyzer G."/>
            <person name="Kuever J."/>
            <person name="Parshina S.N."/>
            <person name="Ivanova A.E."/>
            <person name="Nazina T.N."/>
            <person name="Brambilla E."/>
            <person name="Spring S."/>
            <person name="Klenk H.-P."/>
            <person name="Woyke T."/>
        </authorList>
    </citation>
    <scope>NUCLEOTIDE SEQUENCE [LARGE SCALE GENOMIC DNA]</scope>
    <source>
        <strain evidence="3">ATCC 23193 / DSM 2154 / NCIB 8452 / DL</strain>
    </source>
</reference>
<dbReference type="AlphaFoldDB" id="F6DU20"/>
<keyword evidence="3" id="KW-1185">Reference proteome</keyword>
<dbReference type="Proteomes" id="UP000009234">
    <property type="component" value="Chromosome"/>
</dbReference>
<gene>
    <name evidence="2" type="ordered locus">Desru_1833</name>
</gene>
<evidence type="ECO:0000256" key="1">
    <source>
        <dbReference type="SAM" id="MobiDB-lite"/>
    </source>
</evidence>
<proteinExistence type="predicted"/>